<evidence type="ECO:0000256" key="1">
    <source>
        <dbReference type="SAM" id="Phobius"/>
    </source>
</evidence>
<dbReference type="RefSeq" id="WP_013835471.1">
    <property type="nucleotide sequence ID" value="NC_015581.1"/>
</dbReference>
<name>F6DCV7_THICA</name>
<keyword evidence="1" id="KW-0472">Membrane</keyword>
<dbReference type="STRING" id="717773.Thicy_0926"/>
<gene>
    <name evidence="2" type="ordered locus">Thicy_0926</name>
</gene>
<accession>F6DCV7</accession>
<sequence length="608" mass="69111">MPFTYALKSTLGWQYRILKTLLRAHARITLSVILLQALSKIAYLLAFLLPLKVILLIGTPGVPRYFPFVDPAQKMDWVVGLTLGAISCYLLALIFDHLTSRLAKPGASAMVKRANKMTVIRNQDTLAQSYYERITGIAANNLFIALGLVLLYFINLPVFSFILLFSLFGLTLTALMLWTAQTQNTSPATNQANQYIPSYFIPQNTIQAWLTKNPKTYTSVLSSTAFLMGFLLILYPYLDGDGPNILISLISFLVLRQIASFAEANINASFTLNKNAQKINALVFKSQKTSIKERKHKTLLRDIFEKKRRTALVNDQLKPGETTPATVNWMDSNLTGVTLLKIETPTTPTQFAQQQIFNKQSRHLLEREAFLFTYIDRAQFKAPPVLAQYQIQDFDCQILDYGTAEPLLAKDFRAALNSLNQQIFHRFIPPKALVKDYKLTRPLLADKFSSELVKRLEVGIDTPEERQQYKQLQANLPSLIQRLDAQPLYIYNPDRKPGTLVWQTDQRTDLTQVYIMAWGRWSLEPLGIAFDLNQPDEWFDDKASWLKANRKDIRAHYSGQDLKLVACAQKLQQALNASHFKRALHYAQTLNALIETHTANKKQNGNAV</sequence>
<feature type="transmembrane region" description="Helical" evidence="1">
    <location>
        <begin position="160"/>
        <end position="180"/>
    </location>
</feature>
<dbReference type="EMBL" id="CP002776">
    <property type="protein sequence ID" value="AEG31693.1"/>
    <property type="molecule type" value="Genomic_DNA"/>
</dbReference>
<feature type="transmembrane region" description="Helical" evidence="1">
    <location>
        <begin position="28"/>
        <end position="57"/>
    </location>
</feature>
<reference evidence="2 3" key="1">
    <citation type="submission" date="2011-05" db="EMBL/GenBank/DDBJ databases">
        <title>Complete sequence of Thioalkalimicrobium cyclicum ALM1.</title>
        <authorList>
            <consortium name="US DOE Joint Genome Institute"/>
            <person name="Lucas S."/>
            <person name="Han J."/>
            <person name="Lapidus A."/>
            <person name="Cheng J.-F."/>
            <person name="Goodwin L."/>
            <person name="Pitluck S."/>
            <person name="Peters L."/>
            <person name="Mikhailova N."/>
            <person name="Davenport K."/>
            <person name="Han C."/>
            <person name="Tapia R."/>
            <person name="Land M."/>
            <person name="Hauser L."/>
            <person name="Kyrpides N."/>
            <person name="Ivanova N."/>
            <person name="Pagani I."/>
            <person name="Kappler U."/>
            <person name="Woyke T."/>
        </authorList>
    </citation>
    <scope>NUCLEOTIDE SEQUENCE [LARGE SCALE GENOMIC DNA]</scope>
    <source>
        <strain evidence="3">DSM 14477 / JCM 11371 / ALM1</strain>
    </source>
</reference>
<dbReference type="KEGG" id="tcy:Thicy_0926"/>
<proteinExistence type="predicted"/>
<feature type="transmembrane region" description="Helical" evidence="1">
    <location>
        <begin position="217"/>
        <end position="238"/>
    </location>
</feature>
<dbReference type="eggNOG" id="ENOG502Z8Q9">
    <property type="taxonomic scope" value="Bacteria"/>
</dbReference>
<evidence type="ECO:0000313" key="3">
    <source>
        <dbReference type="Proteomes" id="UP000009232"/>
    </source>
</evidence>
<dbReference type="OrthoDB" id="5780266at2"/>
<organism evidence="2 3">
    <name type="scientific">Thiomicrospira cyclica (strain DSM 14477 / JCM 11371 / ALM1)</name>
    <name type="common">Thioalkalimicrobium cyclicum</name>
    <dbReference type="NCBI Taxonomy" id="717773"/>
    <lineage>
        <taxon>Bacteria</taxon>
        <taxon>Pseudomonadati</taxon>
        <taxon>Pseudomonadota</taxon>
        <taxon>Gammaproteobacteria</taxon>
        <taxon>Thiotrichales</taxon>
        <taxon>Piscirickettsiaceae</taxon>
        <taxon>Thiomicrospira</taxon>
    </lineage>
</organism>
<keyword evidence="1" id="KW-1133">Transmembrane helix</keyword>
<feature type="transmembrane region" description="Helical" evidence="1">
    <location>
        <begin position="77"/>
        <end position="95"/>
    </location>
</feature>
<dbReference type="AlphaFoldDB" id="F6DCV7"/>
<dbReference type="Proteomes" id="UP000009232">
    <property type="component" value="Chromosome"/>
</dbReference>
<evidence type="ECO:0000313" key="2">
    <source>
        <dbReference type="EMBL" id="AEG31693.1"/>
    </source>
</evidence>
<feature type="transmembrane region" description="Helical" evidence="1">
    <location>
        <begin position="134"/>
        <end position="154"/>
    </location>
</feature>
<dbReference type="HOGENOM" id="CLU_035129_0_0_6"/>
<keyword evidence="1" id="KW-0812">Transmembrane</keyword>
<keyword evidence="3" id="KW-1185">Reference proteome</keyword>
<protein>
    <submittedName>
        <fullName evidence="2">Uncharacterized protein</fullName>
    </submittedName>
</protein>